<dbReference type="Proteomes" id="UP001239909">
    <property type="component" value="Unassembled WGS sequence"/>
</dbReference>
<keyword evidence="1 4" id="KW-0349">Heme</keyword>
<protein>
    <recommendedName>
        <fullName evidence="6">Cytochrome c domain-containing protein</fullName>
    </recommendedName>
</protein>
<comment type="caution">
    <text evidence="7">The sequence shown here is derived from an EMBL/GenBank/DDBJ whole genome shotgun (WGS) entry which is preliminary data.</text>
</comment>
<evidence type="ECO:0000256" key="2">
    <source>
        <dbReference type="ARBA" id="ARBA00022723"/>
    </source>
</evidence>
<feature type="signal peptide" evidence="5">
    <location>
        <begin position="1"/>
        <end position="23"/>
    </location>
</feature>
<feature type="chain" id="PRO_5046581560" description="Cytochrome c domain-containing protein" evidence="5">
    <location>
        <begin position="24"/>
        <end position="149"/>
    </location>
</feature>
<dbReference type="InterPro" id="IPR009153">
    <property type="entry name" value="Cyt_cL"/>
</dbReference>
<keyword evidence="5" id="KW-0732">Signal</keyword>
<proteinExistence type="predicted"/>
<name>A0ABQ6LNV7_9RHOB</name>
<feature type="domain" description="Cytochrome c" evidence="6">
    <location>
        <begin position="67"/>
        <end position="147"/>
    </location>
</feature>
<gene>
    <name evidence="7" type="ORF">LNKW23_33450</name>
</gene>
<sequence>MHRLLLLAALLPAALAAAAPAAADGIEFKATLNDKPLQFKYRTNQEITPAVESFHKTGENPYAGDAAAIADGQKIYKKMCQACHLKDGTGRIGPNLTDEEWARARTGTEVGRFEIIYGGGAGAMQAFGRRMDQDDILKVMAFIDTFRAD</sequence>
<evidence type="ECO:0000259" key="6">
    <source>
        <dbReference type="PROSITE" id="PS51007"/>
    </source>
</evidence>
<organism evidence="7 8">
    <name type="scientific">Paralimibaculum aggregatum</name>
    <dbReference type="NCBI Taxonomy" id="3036245"/>
    <lineage>
        <taxon>Bacteria</taxon>
        <taxon>Pseudomonadati</taxon>
        <taxon>Pseudomonadota</taxon>
        <taxon>Alphaproteobacteria</taxon>
        <taxon>Rhodobacterales</taxon>
        <taxon>Paracoccaceae</taxon>
        <taxon>Paralimibaculum</taxon>
    </lineage>
</organism>
<evidence type="ECO:0000313" key="8">
    <source>
        <dbReference type="Proteomes" id="UP001239909"/>
    </source>
</evidence>
<dbReference type="EMBL" id="BSYI01000030">
    <property type="protein sequence ID" value="GMG84131.1"/>
    <property type="molecule type" value="Genomic_DNA"/>
</dbReference>
<evidence type="ECO:0000256" key="5">
    <source>
        <dbReference type="SAM" id="SignalP"/>
    </source>
</evidence>
<accession>A0ABQ6LNV7</accession>
<reference evidence="7 8" key="1">
    <citation type="submission" date="2023-04" db="EMBL/GenBank/DDBJ databases">
        <title>Marinoamorphus aggregata gen. nov., sp. Nov., isolate from tissue of brittle star Ophioplocus japonicus.</title>
        <authorList>
            <person name="Kawano K."/>
            <person name="Sawayama S."/>
            <person name="Nakagawa S."/>
        </authorList>
    </citation>
    <scope>NUCLEOTIDE SEQUENCE [LARGE SCALE GENOMIC DNA]</scope>
    <source>
        <strain evidence="7 8">NKW23</strain>
    </source>
</reference>
<dbReference type="InterPro" id="IPR009056">
    <property type="entry name" value="Cyt_c-like_dom"/>
</dbReference>
<dbReference type="Gene3D" id="1.10.760.10">
    <property type="entry name" value="Cytochrome c-like domain"/>
    <property type="match status" value="1"/>
</dbReference>
<keyword evidence="2 4" id="KW-0479">Metal-binding</keyword>
<keyword evidence="3 4" id="KW-0408">Iron</keyword>
<evidence type="ECO:0000256" key="1">
    <source>
        <dbReference type="ARBA" id="ARBA00022617"/>
    </source>
</evidence>
<evidence type="ECO:0000256" key="3">
    <source>
        <dbReference type="ARBA" id="ARBA00023004"/>
    </source>
</evidence>
<evidence type="ECO:0000256" key="4">
    <source>
        <dbReference type="PROSITE-ProRule" id="PRU00433"/>
    </source>
</evidence>
<dbReference type="SUPFAM" id="SSF46626">
    <property type="entry name" value="Cytochrome c"/>
    <property type="match status" value="1"/>
</dbReference>
<evidence type="ECO:0000313" key="7">
    <source>
        <dbReference type="EMBL" id="GMG84131.1"/>
    </source>
</evidence>
<dbReference type="PIRSF" id="PIRSF000008">
    <property type="entry name" value="Cytochrome_c551i"/>
    <property type="match status" value="1"/>
</dbReference>
<dbReference type="Pfam" id="PF13442">
    <property type="entry name" value="Cytochrome_CBB3"/>
    <property type="match status" value="1"/>
</dbReference>
<dbReference type="PROSITE" id="PS51007">
    <property type="entry name" value="CYTC"/>
    <property type="match status" value="1"/>
</dbReference>
<dbReference type="RefSeq" id="WP_285673102.1">
    <property type="nucleotide sequence ID" value="NZ_BSYI01000030.1"/>
</dbReference>
<dbReference type="InterPro" id="IPR036909">
    <property type="entry name" value="Cyt_c-like_dom_sf"/>
</dbReference>
<keyword evidence="8" id="KW-1185">Reference proteome</keyword>